<dbReference type="GO" id="GO:0050313">
    <property type="term" value="F:sulfur dioxygenase activity"/>
    <property type="evidence" value="ECO:0007669"/>
    <property type="project" value="TreeGrafter"/>
</dbReference>
<dbReference type="SUPFAM" id="SSF56281">
    <property type="entry name" value="Metallo-hydrolase/oxidoreductase"/>
    <property type="match status" value="1"/>
</dbReference>
<dbReference type="GO" id="GO:0005739">
    <property type="term" value="C:mitochondrion"/>
    <property type="evidence" value="ECO:0007669"/>
    <property type="project" value="TreeGrafter"/>
</dbReference>
<dbReference type="Proteomes" id="UP000037510">
    <property type="component" value="Unassembled WGS sequence"/>
</dbReference>
<feature type="non-terminal residue" evidence="1">
    <location>
        <position position="1"/>
    </location>
</feature>
<evidence type="ECO:0000313" key="1">
    <source>
        <dbReference type="EMBL" id="KOB65904.1"/>
    </source>
</evidence>
<dbReference type="EMBL" id="JTDY01006546">
    <property type="protein sequence ID" value="KOB65904.1"/>
    <property type="molecule type" value="Genomic_DNA"/>
</dbReference>
<dbReference type="AlphaFoldDB" id="A0A0L7KSA1"/>
<keyword evidence="2" id="KW-1185">Reference proteome</keyword>
<dbReference type="PANTHER" id="PTHR43084:SF1">
    <property type="entry name" value="PERSULFIDE DIOXYGENASE ETHE1, MITOCHONDRIAL"/>
    <property type="match status" value="1"/>
</dbReference>
<accession>A0A0L7KSA1</accession>
<name>A0A0L7KSA1_OPEBR</name>
<dbReference type="GO" id="GO:0006749">
    <property type="term" value="P:glutathione metabolic process"/>
    <property type="evidence" value="ECO:0007669"/>
    <property type="project" value="TreeGrafter"/>
</dbReference>
<dbReference type="PANTHER" id="PTHR43084">
    <property type="entry name" value="PERSULFIDE DIOXYGENASE ETHE1"/>
    <property type="match status" value="1"/>
</dbReference>
<protein>
    <submittedName>
        <fullName evidence="1">Beta lactamase domain</fullName>
    </submittedName>
</protein>
<comment type="caution">
    <text evidence="1">The sequence shown here is derived from an EMBL/GenBank/DDBJ whole genome shotgun (WGS) entry which is preliminary data.</text>
</comment>
<feature type="non-terminal residue" evidence="1">
    <location>
        <position position="83"/>
    </location>
</feature>
<dbReference type="Gene3D" id="3.60.15.10">
    <property type="entry name" value="Ribonuclease Z/Hydroxyacylglutathione hydrolase-like"/>
    <property type="match status" value="1"/>
</dbReference>
<organism evidence="1 2">
    <name type="scientific">Operophtera brumata</name>
    <name type="common">Winter moth</name>
    <name type="synonym">Phalaena brumata</name>
    <dbReference type="NCBI Taxonomy" id="104452"/>
    <lineage>
        <taxon>Eukaryota</taxon>
        <taxon>Metazoa</taxon>
        <taxon>Ecdysozoa</taxon>
        <taxon>Arthropoda</taxon>
        <taxon>Hexapoda</taxon>
        <taxon>Insecta</taxon>
        <taxon>Pterygota</taxon>
        <taxon>Neoptera</taxon>
        <taxon>Endopterygota</taxon>
        <taxon>Lepidoptera</taxon>
        <taxon>Glossata</taxon>
        <taxon>Ditrysia</taxon>
        <taxon>Geometroidea</taxon>
        <taxon>Geometridae</taxon>
        <taxon>Larentiinae</taxon>
        <taxon>Operophtera</taxon>
    </lineage>
</organism>
<proteinExistence type="predicted"/>
<dbReference type="STRING" id="104452.A0A0L7KSA1"/>
<dbReference type="GO" id="GO:0070813">
    <property type="term" value="P:hydrogen sulfide metabolic process"/>
    <property type="evidence" value="ECO:0007669"/>
    <property type="project" value="TreeGrafter"/>
</dbReference>
<gene>
    <name evidence="1" type="ORF">OBRU01_22072</name>
</gene>
<reference evidence="1 2" key="1">
    <citation type="journal article" date="2015" name="Genome Biol. Evol.">
        <title>The genome of winter moth (Operophtera brumata) provides a genomic perspective on sexual dimorphism and phenology.</title>
        <authorList>
            <person name="Derks M.F."/>
            <person name="Smit S."/>
            <person name="Salis L."/>
            <person name="Schijlen E."/>
            <person name="Bossers A."/>
            <person name="Mateman C."/>
            <person name="Pijl A.S."/>
            <person name="de Ridder D."/>
            <person name="Groenen M.A."/>
            <person name="Visser M.E."/>
            <person name="Megens H.J."/>
        </authorList>
    </citation>
    <scope>NUCLEOTIDE SEQUENCE [LARGE SCALE GENOMIC DNA]</scope>
    <source>
        <strain evidence="1">WM2013NL</strain>
        <tissue evidence="1">Head and thorax</tissue>
    </source>
</reference>
<dbReference type="InterPro" id="IPR051682">
    <property type="entry name" value="Mito_Persulfide_Diox"/>
</dbReference>
<dbReference type="InterPro" id="IPR036866">
    <property type="entry name" value="RibonucZ/Hydroxyglut_hydro"/>
</dbReference>
<sequence length="83" mass="9253">MPGVTSVIGRASGADADLHLLDGDELTDFQEGSSERLYKSVHQKIFSLPEHYTLYPAHDYRGQTATTVAEEKLYNPRLTKSLD</sequence>
<evidence type="ECO:0000313" key="2">
    <source>
        <dbReference type="Proteomes" id="UP000037510"/>
    </source>
</evidence>